<protein>
    <submittedName>
        <fullName evidence="5">Histidine phosphatase family protein</fullName>
    </submittedName>
</protein>
<dbReference type="InterPro" id="IPR029033">
    <property type="entry name" value="His_PPase_superfam"/>
</dbReference>
<dbReference type="PANTHER" id="PTHR48100">
    <property type="entry name" value="BROAD-SPECIFICITY PHOSPHATASE YOR283W-RELATED"/>
    <property type="match status" value="1"/>
</dbReference>
<sequence length="212" mass="23375">MLLYLLRHGETDWNAQRRIQGVADTPLNETGFSQARALAEPLRGRAISVIYSSHLRRARQTAGVIAESLGIGVRVEPRLAELDQGRLEGLRIEEVEAHYNGFMESWRTRPAGLRMPGGETLAELQERAWAALEDLRGAHPNDAIAAVSHNLAISALLCRVLGVDLNGFRRIRQFNAALNLIEHSPTRGWNVVIMNSLAHLSGVADSEGSPYL</sequence>
<dbReference type="SMART" id="SM00855">
    <property type="entry name" value="PGAM"/>
    <property type="match status" value="1"/>
</dbReference>
<dbReference type="EMBL" id="JACQRX010000205">
    <property type="protein sequence ID" value="MBI4251744.1"/>
    <property type="molecule type" value="Genomic_DNA"/>
</dbReference>
<dbReference type="AlphaFoldDB" id="A0A932ZSP8"/>
<dbReference type="CDD" id="cd07067">
    <property type="entry name" value="HP_PGM_like"/>
    <property type="match status" value="1"/>
</dbReference>
<evidence type="ECO:0000256" key="2">
    <source>
        <dbReference type="ARBA" id="ARBA00023235"/>
    </source>
</evidence>
<name>A0A932ZSP8_UNCTE</name>
<keyword evidence="2" id="KW-0413">Isomerase</keyword>
<proteinExistence type="predicted"/>
<evidence type="ECO:0000256" key="1">
    <source>
        <dbReference type="ARBA" id="ARBA00023152"/>
    </source>
</evidence>
<dbReference type="PANTHER" id="PTHR48100:SF1">
    <property type="entry name" value="HISTIDINE PHOSPHATASE FAMILY PROTEIN-RELATED"/>
    <property type="match status" value="1"/>
</dbReference>
<feature type="active site" description="Proton donor/acceptor" evidence="3">
    <location>
        <position position="81"/>
    </location>
</feature>
<gene>
    <name evidence="5" type="ORF">HY618_04720</name>
</gene>
<evidence type="ECO:0000313" key="5">
    <source>
        <dbReference type="EMBL" id="MBI4251744.1"/>
    </source>
</evidence>
<evidence type="ECO:0000313" key="6">
    <source>
        <dbReference type="Proteomes" id="UP000752292"/>
    </source>
</evidence>
<dbReference type="InterPro" id="IPR013078">
    <property type="entry name" value="His_Pase_superF_clade-1"/>
</dbReference>
<dbReference type="GO" id="GO:0016791">
    <property type="term" value="F:phosphatase activity"/>
    <property type="evidence" value="ECO:0007669"/>
    <property type="project" value="TreeGrafter"/>
</dbReference>
<dbReference type="GO" id="GO:0005737">
    <property type="term" value="C:cytoplasm"/>
    <property type="evidence" value="ECO:0007669"/>
    <property type="project" value="TreeGrafter"/>
</dbReference>
<feature type="binding site" evidence="4">
    <location>
        <begin position="7"/>
        <end position="14"/>
    </location>
    <ligand>
        <name>substrate</name>
    </ligand>
</feature>
<dbReference type="SUPFAM" id="SSF53254">
    <property type="entry name" value="Phosphoglycerate mutase-like"/>
    <property type="match status" value="1"/>
</dbReference>
<organism evidence="5 6">
    <name type="scientific">Tectimicrobiota bacterium</name>
    <dbReference type="NCBI Taxonomy" id="2528274"/>
    <lineage>
        <taxon>Bacteria</taxon>
        <taxon>Pseudomonadati</taxon>
        <taxon>Nitrospinota/Tectimicrobiota group</taxon>
        <taxon>Candidatus Tectimicrobiota</taxon>
    </lineage>
</organism>
<dbReference type="InterPro" id="IPR001345">
    <property type="entry name" value="PG/BPGM_mutase_AS"/>
</dbReference>
<feature type="binding site" evidence="4">
    <location>
        <position position="57"/>
    </location>
    <ligand>
        <name>substrate</name>
    </ligand>
</feature>
<dbReference type="InterPro" id="IPR050275">
    <property type="entry name" value="PGM_Phosphatase"/>
</dbReference>
<dbReference type="Pfam" id="PF00300">
    <property type="entry name" value="His_Phos_1"/>
    <property type="match status" value="1"/>
</dbReference>
<feature type="active site" description="Tele-phosphohistidine intermediate" evidence="3">
    <location>
        <position position="8"/>
    </location>
</feature>
<dbReference type="Proteomes" id="UP000752292">
    <property type="component" value="Unassembled WGS sequence"/>
</dbReference>
<evidence type="ECO:0000256" key="3">
    <source>
        <dbReference type="PIRSR" id="PIRSR613078-1"/>
    </source>
</evidence>
<dbReference type="Gene3D" id="3.40.50.1240">
    <property type="entry name" value="Phosphoglycerate mutase-like"/>
    <property type="match status" value="1"/>
</dbReference>
<accession>A0A932ZSP8</accession>
<evidence type="ECO:0000256" key="4">
    <source>
        <dbReference type="PIRSR" id="PIRSR613078-2"/>
    </source>
</evidence>
<reference evidence="5" key="1">
    <citation type="submission" date="2020-07" db="EMBL/GenBank/DDBJ databases">
        <title>Huge and variable diversity of episymbiotic CPR bacteria and DPANN archaea in groundwater ecosystems.</title>
        <authorList>
            <person name="He C.Y."/>
            <person name="Keren R."/>
            <person name="Whittaker M."/>
            <person name="Farag I.F."/>
            <person name="Doudna J."/>
            <person name="Cate J.H.D."/>
            <person name="Banfield J.F."/>
        </authorList>
    </citation>
    <scope>NUCLEOTIDE SEQUENCE</scope>
    <source>
        <strain evidence="5">NC_groundwater_1370_Ag_S-0.2um_69_93</strain>
    </source>
</reference>
<dbReference type="PROSITE" id="PS00175">
    <property type="entry name" value="PG_MUTASE"/>
    <property type="match status" value="1"/>
</dbReference>
<keyword evidence="1" id="KW-0324">Glycolysis</keyword>
<comment type="caution">
    <text evidence="5">The sequence shown here is derived from an EMBL/GenBank/DDBJ whole genome shotgun (WGS) entry which is preliminary data.</text>
</comment>